<evidence type="ECO:0008006" key="5">
    <source>
        <dbReference type="Google" id="ProtNLM"/>
    </source>
</evidence>
<accession>C7GEL0</accession>
<dbReference type="Pfam" id="PF13173">
    <property type="entry name" value="AAA_14"/>
    <property type="match status" value="1"/>
</dbReference>
<evidence type="ECO:0000259" key="1">
    <source>
        <dbReference type="Pfam" id="PF13173"/>
    </source>
</evidence>
<comment type="caution">
    <text evidence="3">The sequence shown here is derived from an EMBL/GenBank/DDBJ whole genome shotgun (WGS) entry which is preliminary data.</text>
</comment>
<dbReference type="Pfam" id="PF13635">
    <property type="entry name" value="DUF4143"/>
    <property type="match status" value="1"/>
</dbReference>
<dbReference type="EMBL" id="ABYJ02000180">
    <property type="protein sequence ID" value="EEU99740.1"/>
    <property type="molecule type" value="Genomic_DNA"/>
</dbReference>
<dbReference type="InterPro" id="IPR041682">
    <property type="entry name" value="AAA_14"/>
</dbReference>
<name>C7GEL0_9FIRM</name>
<dbReference type="PANTHER" id="PTHR33295">
    <property type="entry name" value="ATPASE"/>
    <property type="match status" value="1"/>
</dbReference>
<evidence type="ECO:0000259" key="2">
    <source>
        <dbReference type="Pfam" id="PF13635"/>
    </source>
</evidence>
<gene>
    <name evidence="3" type="ORF">ROSINTL182_08362</name>
</gene>
<dbReference type="SUPFAM" id="SSF52540">
    <property type="entry name" value="P-loop containing nucleoside triphosphate hydrolases"/>
    <property type="match status" value="1"/>
</dbReference>
<feature type="domain" description="DUF4143" evidence="2">
    <location>
        <begin position="200"/>
        <end position="346"/>
    </location>
</feature>
<proteinExistence type="predicted"/>
<feature type="domain" description="AAA" evidence="1">
    <location>
        <begin position="24"/>
        <end position="153"/>
    </location>
</feature>
<evidence type="ECO:0000313" key="3">
    <source>
        <dbReference type="EMBL" id="EEU99740.1"/>
    </source>
</evidence>
<dbReference type="InterPro" id="IPR025420">
    <property type="entry name" value="DUF4143"/>
</dbReference>
<dbReference type="Proteomes" id="UP000004828">
    <property type="component" value="Unassembled WGS sequence"/>
</dbReference>
<protein>
    <recommendedName>
        <fullName evidence="5">ATPase</fullName>
    </recommendedName>
</protein>
<dbReference type="InterPro" id="IPR027417">
    <property type="entry name" value="P-loop_NTPase"/>
</dbReference>
<organism evidence="3 4">
    <name type="scientific">Roseburia intestinalis L1-82</name>
    <dbReference type="NCBI Taxonomy" id="536231"/>
    <lineage>
        <taxon>Bacteria</taxon>
        <taxon>Bacillati</taxon>
        <taxon>Bacillota</taxon>
        <taxon>Clostridia</taxon>
        <taxon>Lachnospirales</taxon>
        <taxon>Lachnospiraceae</taxon>
        <taxon>Roseburia</taxon>
    </lineage>
</organism>
<dbReference type="PANTHER" id="PTHR33295:SF20">
    <property type="entry name" value="ATPASE"/>
    <property type="match status" value="1"/>
</dbReference>
<dbReference type="AlphaFoldDB" id="C7GEL0"/>
<evidence type="ECO:0000313" key="4">
    <source>
        <dbReference type="Proteomes" id="UP000004828"/>
    </source>
</evidence>
<reference evidence="3 4" key="1">
    <citation type="submission" date="2009-08" db="EMBL/GenBank/DDBJ databases">
        <authorList>
            <person name="Weinstock G."/>
            <person name="Sodergren E."/>
            <person name="Clifton S."/>
            <person name="Fulton L."/>
            <person name="Fulton B."/>
            <person name="Courtney L."/>
            <person name="Fronick C."/>
            <person name="Harrison M."/>
            <person name="Strong C."/>
            <person name="Farmer C."/>
            <person name="Delahaunty K."/>
            <person name="Markovic C."/>
            <person name="Hall O."/>
            <person name="Minx P."/>
            <person name="Tomlinson C."/>
            <person name="Mitreva M."/>
            <person name="Nelson J."/>
            <person name="Hou S."/>
            <person name="Wollam A."/>
            <person name="Pepin K.H."/>
            <person name="Johnson M."/>
            <person name="Bhonagiri V."/>
            <person name="Nash W.E."/>
            <person name="Warren W."/>
            <person name="Chinwalla A."/>
            <person name="Mardis E.R."/>
            <person name="Wilson R.K."/>
        </authorList>
    </citation>
    <scope>NUCLEOTIDE SEQUENCE [LARGE SCALE GENOMIC DNA]</scope>
    <source>
        <strain evidence="3 4">L1-82</strain>
    </source>
</reference>
<sequence length="400" mass="46962">MMQMKLIERRQYLDKLINVLGTPDIKVITGVRRSGKSKLLEAFRAYIESENPDCNIIQINFNLPDYDDLLTYRALYDYVNAHYVAGKGNFVFIDEVQMCKDFEKAVNGLHASEKYDIYITGSNAFLLSSDLATLFTGRTFEIKVYPFSFSEYMKYFGLKDRYDALDKYVLEGGMSGSYLYKDQEAKYDYIADVFDTLIVRDIRKKYKIRNTQLMDRIVDFLMDNVSNLSSARNITNTLGSMQEKIHHTTVGNYMQYLCNAFAFYKVRRYDIKGKKYLSSNDKYYLSDHTFRYAKLGTKNMDYGRILENIVAIELLRRGYEVYVGILYKKEIDFVAVKRSEKIYIQVSDNISEEKTFEREVAPLLQIKDAYPKYVIARTRHDEYQYEGIKVIDIADWLLDK</sequence>
<dbReference type="HOGENOM" id="CLU_041527_1_1_9"/>